<dbReference type="PANTHER" id="PTHR37540:SF10">
    <property type="entry name" value="SIGMA-70 REGION 2 FAMILY PROTEIN"/>
    <property type="match status" value="1"/>
</dbReference>
<evidence type="ECO:0000313" key="3">
    <source>
        <dbReference type="Proteomes" id="UP000054466"/>
    </source>
</evidence>
<keyword evidence="3" id="KW-1185">Reference proteome</keyword>
<feature type="compositionally biased region" description="Basic and acidic residues" evidence="1">
    <location>
        <begin position="565"/>
        <end position="574"/>
    </location>
</feature>
<reference evidence="2 3" key="1">
    <citation type="submission" date="2015-01" db="EMBL/GenBank/DDBJ databases">
        <title>The Genome Sequence of Cladophialophora immunda CBS83496.</title>
        <authorList>
            <consortium name="The Broad Institute Genomics Platform"/>
            <person name="Cuomo C."/>
            <person name="de Hoog S."/>
            <person name="Gorbushina A."/>
            <person name="Stielow B."/>
            <person name="Teixiera M."/>
            <person name="Abouelleil A."/>
            <person name="Chapman S.B."/>
            <person name="Priest M."/>
            <person name="Young S.K."/>
            <person name="Wortman J."/>
            <person name="Nusbaum C."/>
            <person name="Birren B."/>
        </authorList>
    </citation>
    <scope>NUCLEOTIDE SEQUENCE [LARGE SCALE GENOMIC DNA]</scope>
    <source>
        <strain evidence="2 3">CBS 83496</strain>
    </source>
</reference>
<dbReference type="Pfam" id="PF11951">
    <property type="entry name" value="Fungal_trans_2"/>
    <property type="match status" value="1"/>
</dbReference>
<dbReference type="PANTHER" id="PTHR37540">
    <property type="entry name" value="TRANSCRIPTION FACTOR (ACR-2), PUTATIVE-RELATED-RELATED"/>
    <property type="match status" value="1"/>
</dbReference>
<gene>
    <name evidence="2" type="ORF">PV07_11903</name>
</gene>
<dbReference type="VEuPathDB" id="FungiDB:PV07_11903"/>
<dbReference type="RefSeq" id="XP_016243941.1">
    <property type="nucleotide sequence ID" value="XM_016399379.1"/>
</dbReference>
<dbReference type="STRING" id="569365.A0A0D2BZH2"/>
<proteinExistence type="predicted"/>
<sequence length="594" mass="67489">MVNLRELESHTYVFLVDFSSIRPSAHFERRSAINSHAARRMHLKRRQSRGEQLKTGGMSILTWQALVPKGRINGNRSWCTHAESPLFDDAYQSDACEVLPDSFERDNNYLKSEELCPTDRSAEAVRGTTLKATSKSFFHPAEYAPLAMQSFTCTKNEHELFHFLHNTVSKIICDHGPAAPLCYLLQAAHQFIHDEAVMQLIISFSSYIYSSFLGGDEHHERNGLRHFVEGMAVVIQKLGQPQSSTSESTIQAVMLMSAIEALAGNMEGVKTHISAARLMVKMRGGLETLCPLLLWQICSAEPRIFETTGLETFPCTDRHFGLFLLNYRPDVGMEHTTLSGTSPFDKQPVDDVLEFCDPLDLPPNLYLSACVTELLLVTRQFRELSEARNQLREDQESQRPSPYPSAWCFSVSNAVRSPHFSILNPESMQLGPCSVNNNEKAKSSQKHDTTRLVCLFYIHATLWRYRHEPTETDRYVRRMVQDVQQNLQLSQTLDALSWVLVWLCLSDENLKTDDKEIGWRGLTRLVSRLTRVAGRLGKQSRRNLELAMFEGLVGQQQLSAVGQGERGKSAEHPNRTTGGWRWPEPEEVWKEFIA</sequence>
<dbReference type="HOGENOM" id="CLU_032489_0_0_1"/>
<dbReference type="EMBL" id="KN847046">
    <property type="protein sequence ID" value="KIW23725.1"/>
    <property type="molecule type" value="Genomic_DNA"/>
</dbReference>
<organism evidence="2 3">
    <name type="scientific">Cladophialophora immunda</name>
    <dbReference type="NCBI Taxonomy" id="569365"/>
    <lineage>
        <taxon>Eukaryota</taxon>
        <taxon>Fungi</taxon>
        <taxon>Dikarya</taxon>
        <taxon>Ascomycota</taxon>
        <taxon>Pezizomycotina</taxon>
        <taxon>Eurotiomycetes</taxon>
        <taxon>Chaetothyriomycetidae</taxon>
        <taxon>Chaetothyriales</taxon>
        <taxon>Herpotrichiellaceae</taxon>
        <taxon>Cladophialophora</taxon>
    </lineage>
</organism>
<evidence type="ECO:0008006" key="4">
    <source>
        <dbReference type="Google" id="ProtNLM"/>
    </source>
</evidence>
<dbReference type="OrthoDB" id="4146035at2759"/>
<dbReference type="InterPro" id="IPR021858">
    <property type="entry name" value="Fun_TF"/>
</dbReference>
<dbReference type="GeneID" id="27351097"/>
<name>A0A0D2BZH2_9EURO</name>
<accession>A0A0D2BZH2</accession>
<protein>
    <recommendedName>
        <fullName evidence="4">Transcription factor domain-containing protein</fullName>
    </recommendedName>
</protein>
<dbReference type="AlphaFoldDB" id="A0A0D2BZH2"/>
<feature type="region of interest" description="Disordered" evidence="1">
    <location>
        <begin position="560"/>
        <end position="581"/>
    </location>
</feature>
<evidence type="ECO:0000256" key="1">
    <source>
        <dbReference type="SAM" id="MobiDB-lite"/>
    </source>
</evidence>
<dbReference type="Proteomes" id="UP000054466">
    <property type="component" value="Unassembled WGS sequence"/>
</dbReference>
<evidence type="ECO:0000313" key="2">
    <source>
        <dbReference type="EMBL" id="KIW23725.1"/>
    </source>
</evidence>